<proteinExistence type="predicted"/>
<keyword evidence="2" id="KW-1185">Reference proteome</keyword>
<name>A0A077ZI80_TRITR</name>
<gene>
    <name evidence="1" type="ORF">TTRE_0000660201</name>
</gene>
<dbReference type="AlphaFoldDB" id="A0A077ZI80"/>
<reference evidence="1" key="1">
    <citation type="submission" date="2014-01" db="EMBL/GenBank/DDBJ databases">
        <authorList>
            <person name="Aslett M."/>
        </authorList>
    </citation>
    <scope>NUCLEOTIDE SEQUENCE</scope>
</reference>
<dbReference type="STRING" id="36087.A0A077ZI80"/>
<evidence type="ECO:0000313" key="2">
    <source>
        <dbReference type="Proteomes" id="UP000030665"/>
    </source>
</evidence>
<keyword evidence="1" id="KW-0418">Kinase</keyword>
<dbReference type="GO" id="GO:0016301">
    <property type="term" value="F:kinase activity"/>
    <property type="evidence" value="ECO:0007669"/>
    <property type="project" value="UniProtKB-KW"/>
</dbReference>
<accession>A0A077ZI80</accession>
<protein>
    <submittedName>
        <fullName evidence="1">Cyclin-dependent kinase 2-interacting protein</fullName>
    </submittedName>
</protein>
<dbReference type="EMBL" id="HG806305">
    <property type="protein sequence ID" value="CDW58295.1"/>
    <property type="molecule type" value="Genomic_DNA"/>
</dbReference>
<reference evidence="1" key="2">
    <citation type="submission" date="2014-03" db="EMBL/GenBank/DDBJ databases">
        <title>The whipworm genome and dual-species transcriptomics of an intimate host-pathogen interaction.</title>
        <authorList>
            <person name="Foth B.J."/>
            <person name="Tsai I.J."/>
            <person name="Reid A.J."/>
            <person name="Bancroft A.J."/>
            <person name="Nichol S."/>
            <person name="Tracey A."/>
            <person name="Holroyd N."/>
            <person name="Cotton J.A."/>
            <person name="Stanley E.J."/>
            <person name="Zarowiecki M."/>
            <person name="Liu J.Z."/>
            <person name="Huckvale T."/>
            <person name="Cooper P.J."/>
            <person name="Grencis R.K."/>
            <person name="Berriman M."/>
        </authorList>
    </citation>
    <scope>NUCLEOTIDE SEQUENCE [LARGE SCALE GENOMIC DNA]</scope>
</reference>
<evidence type="ECO:0000313" key="1">
    <source>
        <dbReference type="EMBL" id="CDW58295.1"/>
    </source>
</evidence>
<keyword evidence="1" id="KW-0808">Transferase</keyword>
<dbReference type="Proteomes" id="UP000030665">
    <property type="component" value="Unassembled WGS sequence"/>
</dbReference>
<sequence>MDAQSKRKLKDLCALCHNALLEYQKVSQKAWPVLEQFANKRAALLEINCKQDKLSEMSMEDERSFEHLRSSIDKLAALIQQLSTISIYLNGLIELVSAQNETDCNDKAFKELGNVHDTVEDVLSSLKQDFECKRAIVSEIGITDSKDLVVTYLAMWLHEPCIPDSSFSYPILLLRSMASIKI</sequence>
<organism evidence="1 2">
    <name type="scientific">Trichuris trichiura</name>
    <name type="common">Whipworm</name>
    <name type="synonym">Trichocephalus trichiurus</name>
    <dbReference type="NCBI Taxonomy" id="36087"/>
    <lineage>
        <taxon>Eukaryota</taxon>
        <taxon>Metazoa</taxon>
        <taxon>Ecdysozoa</taxon>
        <taxon>Nematoda</taxon>
        <taxon>Enoplea</taxon>
        <taxon>Dorylaimia</taxon>
        <taxon>Trichinellida</taxon>
        <taxon>Trichuridae</taxon>
        <taxon>Trichuris</taxon>
    </lineage>
</organism>
<dbReference type="OrthoDB" id="17066at2759"/>